<evidence type="ECO:0000259" key="4">
    <source>
        <dbReference type="Pfam" id="PF12804"/>
    </source>
</evidence>
<evidence type="ECO:0000256" key="1">
    <source>
        <dbReference type="ARBA" id="ARBA00022679"/>
    </source>
</evidence>
<dbReference type="CDD" id="cd05151">
    <property type="entry name" value="ChoK-like"/>
    <property type="match status" value="1"/>
</dbReference>
<feature type="domain" description="MobA-like NTP transferase" evidence="4">
    <location>
        <begin position="87"/>
        <end position="185"/>
    </location>
</feature>
<dbReference type="Gene3D" id="3.30.200.20">
    <property type="entry name" value="Phosphorylase Kinase, domain 1"/>
    <property type="match status" value="1"/>
</dbReference>
<feature type="domain" description="Aminoglycoside phosphotransferase" evidence="3">
    <location>
        <begin position="336"/>
        <end position="546"/>
    </location>
</feature>
<dbReference type="InterPro" id="IPR011009">
    <property type="entry name" value="Kinase-like_dom_sf"/>
</dbReference>
<dbReference type="EMBL" id="SGWX01000001">
    <property type="protein sequence ID" value="RZS59963.1"/>
    <property type="molecule type" value="Genomic_DNA"/>
</dbReference>
<dbReference type="CDD" id="cd02523">
    <property type="entry name" value="PC_cytidylyltransferase"/>
    <property type="match status" value="1"/>
</dbReference>
<comment type="caution">
    <text evidence="5">The sequence shown here is derived from an EMBL/GenBank/DDBJ whole genome shotgun (WGS) entry which is preliminary data.</text>
</comment>
<keyword evidence="6" id="KW-1185">Reference proteome</keyword>
<name>A0A4Q7LZG9_9MICO</name>
<dbReference type="SUPFAM" id="SSF53448">
    <property type="entry name" value="Nucleotide-diphospho-sugar transferases"/>
    <property type="match status" value="1"/>
</dbReference>
<dbReference type="InterPro" id="IPR002575">
    <property type="entry name" value="Aminoglycoside_PTrfase"/>
</dbReference>
<dbReference type="InterPro" id="IPR050065">
    <property type="entry name" value="GlmU-like"/>
</dbReference>
<keyword evidence="2 5" id="KW-0548">Nucleotidyltransferase</keyword>
<evidence type="ECO:0000313" key="6">
    <source>
        <dbReference type="Proteomes" id="UP000293852"/>
    </source>
</evidence>
<dbReference type="RefSeq" id="WP_130411525.1">
    <property type="nucleotide sequence ID" value="NZ_SGWX01000001.1"/>
</dbReference>
<gene>
    <name evidence="5" type="ORF">EV386_0203</name>
</gene>
<keyword evidence="1 5" id="KW-0808">Transferase</keyword>
<dbReference type="Pfam" id="PF01636">
    <property type="entry name" value="APH"/>
    <property type="match status" value="1"/>
</dbReference>
<dbReference type="PANTHER" id="PTHR43584">
    <property type="entry name" value="NUCLEOTIDYL TRANSFERASE"/>
    <property type="match status" value="1"/>
</dbReference>
<dbReference type="InterPro" id="IPR025877">
    <property type="entry name" value="MobA-like_NTP_Trfase"/>
</dbReference>
<accession>A0A4Q7LZG9</accession>
<dbReference type="Pfam" id="PF12804">
    <property type="entry name" value="NTP_transf_3"/>
    <property type="match status" value="1"/>
</dbReference>
<evidence type="ECO:0000259" key="3">
    <source>
        <dbReference type="Pfam" id="PF01636"/>
    </source>
</evidence>
<proteinExistence type="predicted"/>
<dbReference type="Gene3D" id="3.90.1200.10">
    <property type="match status" value="1"/>
</dbReference>
<dbReference type="AlphaFoldDB" id="A0A4Q7LZG9"/>
<sequence length="623" mass="70344">MNLDRRPLAGPDAGVDPAVLLLRAVGERRTRTASQRKLAVLLGWDRSQVRARVADAVGAGLLVQVDDYVQLSPAGFSFLEPYRVRNAIILAAGTGSRLLPLTFERHKGLTPVRGEPMIERQIRQLHARGVENVVVVTGYLADSLEYLSGRPGVITVHNPEFQDKNNLASLFRAADQLGGTYLLVADNWMDENIFRPWETHSWMWCEHTDDPTPEWIVDTASDGRITDIHIGGAGGWFLAGPAYLTPELAQDFAPLVVDYYHRDGSDDFYWEDVLRRELGSLPPIYAEHASRRVVHEFETVEELRQFDRSYLFDIDDPCLTTISTIFGVPQHEITGFKPIKTGMTNTSFVFAVDGVDYVYRRPGAGTDELISRQDEKRSYEAVAELGISDEIVHFDAASGVKVSRFYEGSAIVDPFNDDQVARSMRLLREFHDAQVTTPHRFDIRERLAAYFDLLEQDDLDKARELKPYMRQAARLDGVRVGLGVPEVLCHIDYVFANILTLPSGEMRVIDWEYSGAADPLIDVAMFSIYALYDRAHIDRALEHYLGRSATVEEALRVYLHVALAGLLWSLWAYFKAARGETFGEYPEQMLQYFTAYYRIITSEGTFDDYIARHHAASPADPPV</sequence>
<dbReference type="Proteomes" id="UP000293852">
    <property type="component" value="Unassembled WGS sequence"/>
</dbReference>
<dbReference type="PANTHER" id="PTHR43584:SF5">
    <property type="entry name" value="PROTEIN LICC"/>
    <property type="match status" value="1"/>
</dbReference>
<dbReference type="InterPro" id="IPR029044">
    <property type="entry name" value="Nucleotide-diphossugar_trans"/>
</dbReference>
<reference evidence="5 6" key="1">
    <citation type="submission" date="2019-02" db="EMBL/GenBank/DDBJ databases">
        <title>Sequencing the genomes of 1000 actinobacteria strains.</title>
        <authorList>
            <person name="Klenk H.-P."/>
        </authorList>
    </citation>
    <scope>NUCLEOTIDE SEQUENCE [LARGE SCALE GENOMIC DNA]</scope>
    <source>
        <strain evidence="5 6">DSM 16932</strain>
    </source>
</reference>
<evidence type="ECO:0000313" key="5">
    <source>
        <dbReference type="EMBL" id="RZS59963.1"/>
    </source>
</evidence>
<organism evidence="5 6">
    <name type="scientific">Xylanimonas ulmi</name>
    <dbReference type="NCBI Taxonomy" id="228973"/>
    <lineage>
        <taxon>Bacteria</taxon>
        <taxon>Bacillati</taxon>
        <taxon>Actinomycetota</taxon>
        <taxon>Actinomycetes</taxon>
        <taxon>Micrococcales</taxon>
        <taxon>Promicromonosporaceae</taxon>
        <taxon>Xylanimonas</taxon>
    </lineage>
</organism>
<evidence type="ECO:0000256" key="2">
    <source>
        <dbReference type="ARBA" id="ARBA00022695"/>
    </source>
</evidence>
<dbReference type="Gene3D" id="3.90.550.10">
    <property type="entry name" value="Spore Coat Polysaccharide Biosynthesis Protein SpsA, Chain A"/>
    <property type="match status" value="1"/>
</dbReference>
<protein>
    <submittedName>
        <fullName evidence="5">CTP:phosphocholine cytidylyltransferase-like protein</fullName>
    </submittedName>
</protein>
<dbReference type="GO" id="GO:0016779">
    <property type="term" value="F:nucleotidyltransferase activity"/>
    <property type="evidence" value="ECO:0007669"/>
    <property type="project" value="UniProtKB-KW"/>
</dbReference>
<dbReference type="OrthoDB" id="115252at2"/>
<dbReference type="SUPFAM" id="SSF56112">
    <property type="entry name" value="Protein kinase-like (PK-like)"/>
    <property type="match status" value="1"/>
</dbReference>